<feature type="domain" description="FAD dependent oxidoreductase" evidence="8">
    <location>
        <begin position="24"/>
        <end position="372"/>
    </location>
</feature>
<dbReference type="RefSeq" id="WP_209466595.1">
    <property type="nucleotide sequence ID" value="NZ_JAGGLG010000013.1"/>
</dbReference>
<organism evidence="10 11">
    <name type="scientific">Symbiobacterium terraclitae</name>
    <dbReference type="NCBI Taxonomy" id="557451"/>
    <lineage>
        <taxon>Bacteria</taxon>
        <taxon>Bacillati</taxon>
        <taxon>Bacillota</taxon>
        <taxon>Clostridia</taxon>
        <taxon>Eubacteriales</taxon>
        <taxon>Symbiobacteriaceae</taxon>
        <taxon>Symbiobacterium</taxon>
    </lineage>
</organism>
<evidence type="ECO:0000256" key="7">
    <source>
        <dbReference type="RuleBase" id="RU361217"/>
    </source>
</evidence>
<keyword evidence="4" id="KW-0319">Glycerol metabolism</keyword>
<evidence type="ECO:0000259" key="9">
    <source>
        <dbReference type="Pfam" id="PF16901"/>
    </source>
</evidence>
<dbReference type="SUPFAM" id="SSF54373">
    <property type="entry name" value="FAD-linked reductases, C-terminal domain"/>
    <property type="match status" value="1"/>
</dbReference>
<evidence type="ECO:0000256" key="5">
    <source>
        <dbReference type="ARBA" id="ARBA00022827"/>
    </source>
</evidence>
<evidence type="ECO:0000256" key="4">
    <source>
        <dbReference type="ARBA" id="ARBA00022798"/>
    </source>
</evidence>
<comment type="catalytic activity">
    <reaction evidence="7">
        <text>a quinone + sn-glycerol 3-phosphate = dihydroxyacetone phosphate + a quinol</text>
        <dbReference type="Rhea" id="RHEA:18977"/>
        <dbReference type="ChEBI" id="CHEBI:24646"/>
        <dbReference type="ChEBI" id="CHEBI:57597"/>
        <dbReference type="ChEBI" id="CHEBI:57642"/>
        <dbReference type="ChEBI" id="CHEBI:132124"/>
        <dbReference type="EC" id="1.1.5.3"/>
    </reaction>
</comment>
<dbReference type="PANTHER" id="PTHR11985">
    <property type="entry name" value="GLYCEROL-3-PHOSPHATE DEHYDROGENASE"/>
    <property type="match status" value="1"/>
</dbReference>
<protein>
    <recommendedName>
        <fullName evidence="7">Glycerol-3-phosphate dehydrogenase</fullName>
        <ecNumber evidence="7">1.1.5.3</ecNumber>
    </recommendedName>
</protein>
<evidence type="ECO:0000256" key="1">
    <source>
        <dbReference type="ARBA" id="ARBA00001974"/>
    </source>
</evidence>
<dbReference type="InterPro" id="IPR031656">
    <property type="entry name" value="DAO_C"/>
</dbReference>
<evidence type="ECO:0000256" key="6">
    <source>
        <dbReference type="ARBA" id="ARBA00023002"/>
    </source>
</evidence>
<comment type="similarity">
    <text evidence="2 7">Belongs to the FAD-dependent glycerol-3-phosphate dehydrogenase family.</text>
</comment>
<dbReference type="InterPro" id="IPR038299">
    <property type="entry name" value="DAO_C_sf"/>
</dbReference>
<dbReference type="InterPro" id="IPR000447">
    <property type="entry name" value="G3P_DH_FAD-dep"/>
</dbReference>
<dbReference type="GO" id="GO:0004368">
    <property type="term" value="F:glycerol-3-phosphate dehydrogenase (quinone) activity"/>
    <property type="evidence" value="ECO:0007669"/>
    <property type="project" value="UniProtKB-EC"/>
</dbReference>
<dbReference type="Gene3D" id="3.50.50.60">
    <property type="entry name" value="FAD/NAD(P)-binding domain"/>
    <property type="match status" value="1"/>
</dbReference>
<dbReference type="PROSITE" id="PS00977">
    <property type="entry name" value="FAD_G3PDH_1"/>
    <property type="match status" value="1"/>
</dbReference>
<gene>
    <name evidence="10" type="ORF">J2Z79_001884</name>
</gene>
<dbReference type="Proteomes" id="UP001519289">
    <property type="component" value="Unassembled WGS sequence"/>
</dbReference>
<accession>A0ABS4JSG7</accession>
<dbReference type="EC" id="1.1.5.3" evidence="7"/>
<dbReference type="PRINTS" id="PR01001">
    <property type="entry name" value="FADG3PDH"/>
</dbReference>
<dbReference type="Gene3D" id="3.30.9.10">
    <property type="entry name" value="D-Amino Acid Oxidase, subunit A, domain 2"/>
    <property type="match status" value="1"/>
</dbReference>
<dbReference type="SUPFAM" id="SSF51905">
    <property type="entry name" value="FAD/NAD(P)-binding domain"/>
    <property type="match status" value="1"/>
</dbReference>
<proteinExistence type="inferred from homology"/>
<keyword evidence="6 7" id="KW-0560">Oxidoreductase</keyword>
<reference evidence="10 11" key="1">
    <citation type="submission" date="2021-03" db="EMBL/GenBank/DDBJ databases">
        <title>Genomic Encyclopedia of Type Strains, Phase IV (KMG-IV): sequencing the most valuable type-strain genomes for metagenomic binning, comparative biology and taxonomic classification.</title>
        <authorList>
            <person name="Goeker M."/>
        </authorList>
    </citation>
    <scope>NUCLEOTIDE SEQUENCE [LARGE SCALE GENOMIC DNA]</scope>
    <source>
        <strain evidence="10 11">DSM 27138</strain>
    </source>
</reference>
<dbReference type="PROSITE" id="PS00978">
    <property type="entry name" value="FAD_G3PDH_2"/>
    <property type="match status" value="1"/>
</dbReference>
<comment type="cofactor">
    <cofactor evidence="1 7">
        <name>FAD</name>
        <dbReference type="ChEBI" id="CHEBI:57692"/>
    </cofactor>
</comment>
<dbReference type="EMBL" id="JAGGLG010000013">
    <property type="protein sequence ID" value="MBP2018473.1"/>
    <property type="molecule type" value="Genomic_DNA"/>
</dbReference>
<evidence type="ECO:0000256" key="2">
    <source>
        <dbReference type="ARBA" id="ARBA00007330"/>
    </source>
</evidence>
<dbReference type="Pfam" id="PF01266">
    <property type="entry name" value="DAO"/>
    <property type="match status" value="1"/>
</dbReference>
<keyword evidence="11" id="KW-1185">Reference proteome</keyword>
<evidence type="ECO:0000313" key="11">
    <source>
        <dbReference type="Proteomes" id="UP001519289"/>
    </source>
</evidence>
<dbReference type="Gene3D" id="1.10.8.870">
    <property type="entry name" value="Alpha-glycerophosphate oxidase, cap domain"/>
    <property type="match status" value="1"/>
</dbReference>
<name>A0ABS4JSG7_9FIRM</name>
<comment type="caution">
    <text evidence="10">The sequence shown here is derived from an EMBL/GenBank/DDBJ whole genome shotgun (WGS) entry which is preliminary data.</text>
</comment>
<dbReference type="PANTHER" id="PTHR11985:SF35">
    <property type="entry name" value="ANAEROBIC GLYCEROL-3-PHOSPHATE DEHYDROGENASE SUBUNIT A"/>
    <property type="match status" value="1"/>
</dbReference>
<dbReference type="Pfam" id="PF16901">
    <property type="entry name" value="DAO_C"/>
    <property type="match status" value="1"/>
</dbReference>
<evidence type="ECO:0000313" key="10">
    <source>
        <dbReference type="EMBL" id="MBP2018473.1"/>
    </source>
</evidence>
<evidence type="ECO:0000256" key="3">
    <source>
        <dbReference type="ARBA" id="ARBA00022630"/>
    </source>
</evidence>
<dbReference type="InterPro" id="IPR006076">
    <property type="entry name" value="FAD-dep_OxRdtase"/>
</dbReference>
<sequence>MTQYPFSAAGRAAALQRLAAETFDLLVVGGGITGAGLARDAALRGLRVALVEKEDFGHGTSSRSSKLVHGGLRYLAYGEVRLVRESARERAVLRHIAPHLVHPLPFVFPLFRGDSTAFYRAGLILYDRLAGVSPGEKHRMLDPVAVREWAPGLREPLTGGIVYGEYITDDARLTMENARAAAELGAAVANHVCATGFLQDGDRVVGATVEDALSGNAFPVTARVVVVATGPWAEQTLAAGSMSPPKHLLLSKGVHLLLPADRLPLAGAVTLRLPDGTMGFAIPRWGYVYVGTTDVQYAGSIDAPEADPAAVGHLLHLVQSSFPEAGITEDDIVATWAGVRPLIAQPGRSPRDTSRHDEVWRIQPGLLAIVGGKLTTYRQMANRVMTQVARELGRDLGDNRRTAAEPLPGGRVGAAGFGAFRDRMLAAYDAAGVPARATDRIAWLYGGGMETLLAYGAEDPAWLQPLAPGAPALRGEVRLAVEQEMALTLTDFMDRRSALLLFSNDQGRAAAPEAARIMGDLLGWSEEKRAAEMEAYRAVADRHAVHRVAAAAEPVG</sequence>
<evidence type="ECO:0000259" key="8">
    <source>
        <dbReference type="Pfam" id="PF01266"/>
    </source>
</evidence>
<feature type="domain" description="Alpha-glycerophosphate oxidase C-terminal" evidence="9">
    <location>
        <begin position="401"/>
        <end position="529"/>
    </location>
</feature>
<keyword evidence="5" id="KW-0274">FAD</keyword>
<keyword evidence="3 7" id="KW-0285">Flavoprotein</keyword>
<dbReference type="InterPro" id="IPR036188">
    <property type="entry name" value="FAD/NAD-bd_sf"/>
</dbReference>